<reference evidence="2" key="1">
    <citation type="submission" date="2021-02" db="EMBL/GenBank/DDBJ databases">
        <authorList>
            <person name="Nowell W R."/>
        </authorList>
    </citation>
    <scope>NUCLEOTIDE SEQUENCE</scope>
</reference>
<sequence length="104" mass="11467">MNFGGLGLAFQLTGNDEDSTSSKCLSNRMRLIIAIVSGVTTFLSLLALSIALTMMWKAKGRSSVFRATVMPTTTRPTFLIRQPDSVISLHFAAPHLQHDPYIRK</sequence>
<accession>A0A8S2VVM1</accession>
<comment type="caution">
    <text evidence="2">The sequence shown here is derived from an EMBL/GenBank/DDBJ whole genome shotgun (WGS) entry which is preliminary data.</text>
</comment>
<name>A0A8S2VVM1_9BILA</name>
<evidence type="ECO:0000313" key="2">
    <source>
        <dbReference type="EMBL" id="CAF4401916.1"/>
    </source>
</evidence>
<dbReference type="Proteomes" id="UP000681722">
    <property type="component" value="Unassembled WGS sequence"/>
</dbReference>
<keyword evidence="1" id="KW-0472">Membrane</keyword>
<proteinExistence type="predicted"/>
<keyword evidence="1" id="KW-0812">Transmembrane</keyword>
<protein>
    <submittedName>
        <fullName evidence="2">Uncharacterized protein</fullName>
    </submittedName>
</protein>
<keyword evidence="1" id="KW-1133">Transmembrane helix</keyword>
<dbReference type="AlphaFoldDB" id="A0A8S2VVM1"/>
<evidence type="ECO:0000256" key="1">
    <source>
        <dbReference type="SAM" id="Phobius"/>
    </source>
</evidence>
<dbReference type="EMBL" id="CAJOBC010091573">
    <property type="protein sequence ID" value="CAF4401916.1"/>
    <property type="molecule type" value="Genomic_DNA"/>
</dbReference>
<feature type="transmembrane region" description="Helical" evidence="1">
    <location>
        <begin position="31"/>
        <end position="56"/>
    </location>
</feature>
<organism evidence="2 3">
    <name type="scientific">Didymodactylos carnosus</name>
    <dbReference type="NCBI Taxonomy" id="1234261"/>
    <lineage>
        <taxon>Eukaryota</taxon>
        <taxon>Metazoa</taxon>
        <taxon>Spiralia</taxon>
        <taxon>Gnathifera</taxon>
        <taxon>Rotifera</taxon>
        <taxon>Eurotatoria</taxon>
        <taxon>Bdelloidea</taxon>
        <taxon>Philodinida</taxon>
        <taxon>Philodinidae</taxon>
        <taxon>Didymodactylos</taxon>
    </lineage>
</organism>
<gene>
    <name evidence="2" type="ORF">SRO942_LOCUS39495</name>
</gene>
<evidence type="ECO:0000313" key="3">
    <source>
        <dbReference type="Proteomes" id="UP000681722"/>
    </source>
</evidence>